<evidence type="ECO:0000313" key="2">
    <source>
        <dbReference type="EMBL" id="MBY0755352.1"/>
    </source>
</evidence>
<name>A0ABS7KXH6_CLOSR</name>
<dbReference type="Proteomes" id="UP001299068">
    <property type="component" value="Unassembled WGS sequence"/>
</dbReference>
<keyword evidence="1" id="KW-0472">Membrane</keyword>
<keyword evidence="1" id="KW-1133">Transmembrane helix</keyword>
<proteinExistence type="predicted"/>
<dbReference type="EMBL" id="JAIKTU010000005">
    <property type="protein sequence ID" value="MBY0755352.1"/>
    <property type="molecule type" value="Genomic_DNA"/>
</dbReference>
<keyword evidence="1" id="KW-0812">Transmembrane</keyword>
<evidence type="ECO:0000313" key="3">
    <source>
        <dbReference type="Proteomes" id="UP001299068"/>
    </source>
</evidence>
<protein>
    <submittedName>
        <fullName evidence="2">Uncharacterized protein</fullName>
    </submittedName>
</protein>
<reference evidence="2 3" key="1">
    <citation type="journal article" date="2021" name="Cell Host Microbe">
        <title>in vivo commensal control of Clostridioides difficile virulence.</title>
        <authorList>
            <person name="Girinathan B.P."/>
            <person name="Dibenedetto N."/>
            <person name="Worley J.N."/>
            <person name="Peltier J."/>
            <person name="Arrieta-Ortiz M.L."/>
            <person name="Rupa Christinal Immanuel S."/>
            <person name="Lavin R."/>
            <person name="Delaney M.L."/>
            <person name="Cummins C."/>
            <person name="Hoffmann M."/>
            <person name="Luo Y."/>
            <person name="Gonzalez-Escalona N."/>
            <person name="Allard M."/>
            <person name="Onderdonk A.B."/>
            <person name="Gerber G.K."/>
            <person name="Sonenshein A.L."/>
            <person name="Baliga N."/>
            <person name="Dupuy B."/>
            <person name="Bry L."/>
        </authorList>
    </citation>
    <scope>NUCLEOTIDE SEQUENCE [LARGE SCALE GENOMIC DNA]</scope>
    <source>
        <strain evidence="2 3">DSM 599</strain>
    </source>
</reference>
<keyword evidence="3" id="KW-1185">Reference proteome</keyword>
<organism evidence="2 3">
    <name type="scientific">Clostridium sardiniense</name>
    <name type="common">Clostridium absonum</name>
    <dbReference type="NCBI Taxonomy" id="29369"/>
    <lineage>
        <taxon>Bacteria</taxon>
        <taxon>Bacillati</taxon>
        <taxon>Bacillota</taxon>
        <taxon>Clostridia</taxon>
        <taxon>Eubacteriales</taxon>
        <taxon>Clostridiaceae</taxon>
        <taxon>Clostridium</taxon>
    </lineage>
</organism>
<sequence>MVKNIDSSNIEIGRRLKTLRVLKLIILISIMILILYGFIYSNGWFF</sequence>
<dbReference type="RefSeq" id="WP_221860563.1">
    <property type="nucleotide sequence ID" value="NZ_JAIKTU010000005.1"/>
</dbReference>
<gene>
    <name evidence="2" type="ORF">K5V21_07765</name>
</gene>
<accession>A0ABS7KXH6</accession>
<comment type="caution">
    <text evidence="2">The sequence shown here is derived from an EMBL/GenBank/DDBJ whole genome shotgun (WGS) entry which is preliminary data.</text>
</comment>
<evidence type="ECO:0000256" key="1">
    <source>
        <dbReference type="SAM" id="Phobius"/>
    </source>
</evidence>
<feature type="transmembrane region" description="Helical" evidence="1">
    <location>
        <begin position="21"/>
        <end position="40"/>
    </location>
</feature>